<feature type="compositionally biased region" description="Low complexity" evidence="1">
    <location>
        <begin position="65"/>
        <end position="77"/>
    </location>
</feature>
<protein>
    <submittedName>
        <fullName evidence="2">Uncharacterized protein</fullName>
    </submittedName>
</protein>
<keyword evidence="3" id="KW-1185">Reference proteome</keyword>
<reference evidence="2 3" key="1">
    <citation type="submission" date="2024-01" db="EMBL/GenBank/DDBJ databases">
        <title>The complete chloroplast genome sequence of Lithospermum erythrorhizon: insights into the phylogenetic relationship among Boraginaceae species and the maternal lineages of purple gromwells.</title>
        <authorList>
            <person name="Okada T."/>
            <person name="Watanabe K."/>
        </authorList>
    </citation>
    <scope>NUCLEOTIDE SEQUENCE [LARGE SCALE GENOMIC DNA]</scope>
</reference>
<dbReference type="AlphaFoldDB" id="A0AAV3RLT1"/>
<evidence type="ECO:0000313" key="2">
    <source>
        <dbReference type="EMBL" id="GAA0178688.1"/>
    </source>
</evidence>
<feature type="region of interest" description="Disordered" evidence="1">
    <location>
        <begin position="42"/>
        <end position="89"/>
    </location>
</feature>
<name>A0AAV3RLT1_LITER</name>
<sequence>MVGGGLLRDTPLPPPNRGESPVRVVNTATLNQEEANSNIFKEIDDYPANTTVPSAAPGDNRTLPASSSMHPAVSSSATEGEASQSMDAHSSRFYRTLYSRPFYGFPIMGFQ</sequence>
<feature type="region of interest" description="Disordered" evidence="1">
    <location>
        <begin position="1"/>
        <end position="23"/>
    </location>
</feature>
<accession>A0AAV3RLT1</accession>
<gene>
    <name evidence="2" type="ORF">LIER_42184</name>
</gene>
<evidence type="ECO:0000256" key="1">
    <source>
        <dbReference type="SAM" id="MobiDB-lite"/>
    </source>
</evidence>
<dbReference type="Proteomes" id="UP001454036">
    <property type="component" value="Unassembled WGS sequence"/>
</dbReference>
<organism evidence="2 3">
    <name type="scientific">Lithospermum erythrorhizon</name>
    <name type="common">Purple gromwell</name>
    <name type="synonym">Lithospermum officinale var. erythrorhizon</name>
    <dbReference type="NCBI Taxonomy" id="34254"/>
    <lineage>
        <taxon>Eukaryota</taxon>
        <taxon>Viridiplantae</taxon>
        <taxon>Streptophyta</taxon>
        <taxon>Embryophyta</taxon>
        <taxon>Tracheophyta</taxon>
        <taxon>Spermatophyta</taxon>
        <taxon>Magnoliopsida</taxon>
        <taxon>eudicotyledons</taxon>
        <taxon>Gunneridae</taxon>
        <taxon>Pentapetalae</taxon>
        <taxon>asterids</taxon>
        <taxon>lamiids</taxon>
        <taxon>Boraginales</taxon>
        <taxon>Boraginaceae</taxon>
        <taxon>Boraginoideae</taxon>
        <taxon>Lithospermeae</taxon>
        <taxon>Lithospermum</taxon>
    </lineage>
</organism>
<proteinExistence type="predicted"/>
<evidence type="ECO:0000313" key="3">
    <source>
        <dbReference type="Proteomes" id="UP001454036"/>
    </source>
</evidence>
<comment type="caution">
    <text evidence="2">The sequence shown here is derived from an EMBL/GenBank/DDBJ whole genome shotgun (WGS) entry which is preliminary data.</text>
</comment>
<dbReference type="EMBL" id="BAABME010028371">
    <property type="protein sequence ID" value="GAA0178688.1"/>
    <property type="molecule type" value="Genomic_DNA"/>
</dbReference>